<protein>
    <recommendedName>
        <fullName evidence="5 7">Prefoldin subunit alpha</fullName>
    </recommendedName>
    <alternativeName>
        <fullName evidence="6 7">GimC subunit alpha</fullName>
    </alternativeName>
</protein>
<comment type="subunit">
    <text evidence="2 7">Heterohexamer of two alpha and four beta subunits.</text>
</comment>
<evidence type="ECO:0000313" key="9">
    <source>
        <dbReference type="EMBL" id="PVU76888.1"/>
    </source>
</evidence>
<gene>
    <name evidence="7" type="primary">pfdA</name>
    <name evidence="9" type="ORF">DDW13_02035</name>
</gene>
<keyword evidence="3 7" id="KW-0143">Chaperone</keyword>
<dbReference type="SUPFAM" id="SSF46579">
    <property type="entry name" value="Prefoldin"/>
    <property type="match status" value="1"/>
</dbReference>
<evidence type="ECO:0000256" key="4">
    <source>
        <dbReference type="ARBA" id="ARBA00025077"/>
    </source>
</evidence>
<dbReference type="NCBIfam" id="TIGR00293">
    <property type="entry name" value="prefoldin subunit alpha"/>
    <property type="match status" value="1"/>
</dbReference>
<comment type="similarity">
    <text evidence="1">Belongs to the prefoldin subunit alpha family.</text>
</comment>
<keyword evidence="8" id="KW-0175">Coiled coil</keyword>
<keyword evidence="7" id="KW-0963">Cytoplasm</keyword>
<reference evidence="9 10" key="1">
    <citation type="journal article" date="2015" name="Appl. Environ. Microbiol.">
        <title>Nanoarchaeota, Their Sulfolobales Host, and Nanoarchaeota Virus Distribution across Yellowstone National Park Hot Springs.</title>
        <authorList>
            <person name="Munson-McGee J.H."/>
            <person name="Field E.K."/>
            <person name="Bateson M."/>
            <person name="Rooney C."/>
            <person name="Stepanauskas R."/>
            <person name="Young M.J."/>
        </authorList>
    </citation>
    <scope>NUCLEOTIDE SEQUENCE [LARGE SCALE GENOMIC DNA]</scope>
    <source>
        <strain evidence="9">SCGC AC-742_N10</strain>
    </source>
</reference>
<name>A0A2T9X9W8_9CREN</name>
<comment type="caution">
    <text evidence="9">The sequence shown here is derived from an EMBL/GenBank/DDBJ whole genome shotgun (WGS) entry which is preliminary data.</text>
</comment>
<dbReference type="GO" id="GO:0051082">
    <property type="term" value="F:unfolded protein binding"/>
    <property type="evidence" value="ECO:0007669"/>
    <property type="project" value="UniProtKB-UniRule"/>
</dbReference>
<comment type="similarity">
    <text evidence="7">Belongs to the prefoldin alpha subunit family.</text>
</comment>
<evidence type="ECO:0000313" key="10">
    <source>
        <dbReference type="Proteomes" id="UP000245638"/>
    </source>
</evidence>
<dbReference type="InterPro" id="IPR004127">
    <property type="entry name" value="Prefoldin_subunit_alpha"/>
</dbReference>
<dbReference type="Pfam" id="PF02996">
    <property type="entry name" value="Prefoldin"/>
    <property type="match status" value="1"/>
</dbReference>
<evidence type="ECO:0000256" key="7">
    <source>
        <dbReference type="HAMAP-Rule" id="MF_00308"/>
    </source>
</evidence>
<evidence type="ECO:0000256" key="2">
    <source>
        <dbReference type="ARBA" id="ARBA00011716"/>
    </source>
</evidence>
<evidence type="ECO:0000256" key="1">
    <source>
        <dbReference type="ARBA" id="ARBA00010048"/>
    </source>
</evidence>
<dbReference type="GO" id="GO:0006457">
    <property type="term" value="P:protein folding"/>
    <property type="evidence" value="ECO:0007669"/>
    <property type="project" value="UniProtKB-UniRule"/>
</dbReference>
<accession>A0A2T9X9W8</accession>
<dbReference type="AlphaFoldDB" id="A0A2T9X9W8"/>
<dbReference type="GO" id="GO:0016272">
    <property type="term" value="C:prefoldin complex"/>
    <property type="evidence" value="ECO:0007669"/>
    <property type="project" value="UniProtKB-UniRule"/>
</dbReference>
<comment type="function">
    <text evidence="4 7">Molecular chaperone capable of stabilizing a range of proteins. Seems to fulfill an ATP-independent, HSP70-like function in archaeal de novo protein folding.</text>
</comment>
<dbReference type="InterPro" id="IPR011599">
    <property type="entry name" value="PFD_alpha_archaea"/>
</dbReference>
<proteinExistence type="inferred from homology"/>
<dbReference type="PANTHER" id="PTHR12674:SF2">
    <property type="entry name" value="PREFOLDIN SUBUNIT 5"/>
    <property type="match status" value="1"/>
</dbReference>
<dbReference type="GO" id="GO:0005737">
    <property type="term" value="C:cytoplasm"/>
    <property type="evidence" value="ECO:0007669"/>
    <property type="project" value="UniProtKB-SubCell"/>
</dbReference>
<dbReference type="Gene3D" id="1.10.287.370">
    <property type="match status" value="1"/>
</dbReference>
<dbReference type="Proteomes" id="UP000245638">
    <property type="component" value="Unassembled WGS sequence"/>
</dbReference>
<comment type="subcellular location">
    <subcellularLocation>
        <location evidence="7">Cytoplasm</location>
    </subcellularLocation>
</comment>
<dbReference type="InterPro" id="IPR009053">
    <property type="entry name" value="Prefoldin"/>
</dbReference>
<dbReference type="HAMAP" id="MF_00308">
    <property type="entry name" value="PfdA"/>
    <property type="match status" value="1"/>
</dbReference>
<evidence type="ECO:0000256" key="5">
    <source>
        <dbReference type="ARBA" id="ARBA00044156"/>
    </source>
</evidence>
<evidence type="ECO:0000256" key="8">
    <source>
        <dbReference type="SAM" id="Coils"/>
    </source>
</evidence>
<sequence length="147" mass="16388">MSDQQENKVVISLDDLLAQAQLLKKQIDDLSAARAELLDSVASIEAAKASIQELKTQQEMLVSSDKKGYLMFKINNQPPQKVLVYLGLSYYVEVDMDTALKILDDRENELKEASTGLDKKLAESKAAYDQIVDILNQIQAQAQQKGE</sequence>
<evidence type="ECO:0000256" key="6">
    <source>
        <dbReference type="ARBA" id="ARBA00044231"/>
    </source>
</evidence>
<dbReference type="PANTHER" id="PTHR12674">
    <property type="entry name" value="PREFOLDIN SUBUNIT 5"/>
    <property type="match status" value="1"/>
</dbReference>
<feature type="coiled-coil region" evidence="8">
    <location>
        <begin position="13"/>
        <end position="40"/>
    </location>
</feature>
<dbReference type="EMBL" id="QEFD01000063">
    <property type="protein sequence ID" value="PVU76888.1"/>
    <property type="molecule type" value="Genomic_DNA"/>
</dbReference>
<evidence type="ECO:0000256" key="3">
    <source>
        <dbReference type="ARBA" id="ARBA00023186"/>
    </source>
</evidence>
<organism evidence="9 10">
    <name type="scientific">Acidianus hospitalis</name>
    <dbReference type="NCBI Taxonomy" id="563177"/>
    <lineage>
        <taxon>Archaea</taxon>
        <taxon>Thermoproteota</taxon>
        <taxon>Thermoprotei</taxon>
        <taxon>Sulfolobales</taxon>
        <taxon>Sulfolobaceae</taxon>
        <taxon>Acidianus</taxon>
    </lineage>
</organism>